<dbReference type="Proteomes" id="UP001210925">
    <property type="component" value="Unassembled WGS sequence"/>
</dbReference>
<reference evidence="1" key="1">
    <citation type="submission" date="2020-05" db="EMBL/GenBank/DDBJ databases">
        <title>Phylogenomic resolution of chytrid fungi.</title>
        <authorList>
            <person name="Stajich J.E."/>
            <person name="Amses K."/>
            <person name="Simmons R."/>
            <person name="Seto K."/>
            <person name="Myers J."/>
            <person name="Bonds A."/>
            <person name="Quandt C.A."/>
            <person name="Barry K."/>
            <person name="Liu P."/>
            <person name="Grigoriev I."/>
            <person name="Longcore J.E."/>
            <person name="James T.Y."/>
        </authorList>
    </citation>
    <scope>NUCLEOTIDE SEQUENCE</scope>
    <source>
        <strain evidence="1">PLAUS21</strain>
    </source>
</reference>
<comment type="caution">
    <text evidence="1">The sequence shown here is derived from an EMBL/GenBank/DDBJ whole genome shotgun (WGS) entry which is preliminary data.</text>
</comment>
<sequence>MITRKRNSKKRKSEISASWYVGYAEDEESVEAIMKKFKELEDFQNESNIKEEDGLTTEQLEEVFKRTSAFTLKSARLDEEYNALEIFRYENGIDEEWNEEE</sequence>
<protein>
    <submittedName>
        <fullName evidence="1">Uncharacterized protein</fullName>
    </submittedName>
</protein>
<gene>
    <name evidence="1" type="ORF">HK103_006636</name>
</gene>
<accession>A0AAD5UDK6</accession>
<proteinExistence type="predicted"/>
<dbReference type="AlphaFoldDB" id="A0AAD5UDK6"/>
<keyword evidence="2" id="KW-1185">Reference proteome</keyword>
<name>A0AAD5UDK6_9FUNG</name>
<dbReference type="EMBL" id="JADGKB010000072">
    <property type="protein sequence ID" value="KAJ3255093.1"/>
    <property type="molecule type" value="Genomic_DNA"/>
</dbReference>
<evidence type="ECO:0000313" key="2">
    <source>
        <dbReference type="Proteomes" id="UP001210925"/>
    </source>
</evidence>
<evidence type="ECO:0000313" key="1">
    <source>
        <dbReference type="EMBL" id="KAJ3255093.1"/>
    </source>
</evidence>
<organism evidence="1 2">
    <name type="scientific">Boothiomyces macroporosus</name>
    <dbReference type="NCBI Taxonomy" id="261099"/>
    <lineage>
        <taxon>Eukaryota</taxon>
        <taxon>Fungi</taxon>
        <taxon>Fungi incertae sedis</taxon>
        <taxon>Chytridiomycota</taxon>
        <taxon>Chytridiomycota incertae sedis</taxon>
        <taxon>Chytridiomycetes</taxon>
        <taxon>Rhizophydiales</taxon>
        <taxon>Terramycetaceae</taxon>
        <taxon>Boothiomyces</taxon>
    </lineage>
</organism>